<gene>
    <name evidence="5" type="ORF">COU90_01995</name>
</gene>
<dbReference type="AlphaFoldDB" id="A0A2M8KXE0"/>
<evidence type="ECO:0000256" key="1">
    <source>
        <dbReference type="ARBA" id="ARBA00022603"/>
    </source>
</evidence>
<dbReference type="CDD" id="cd02440">
    <property type="entry name" value="AdoMet_MTases"/>
    <property type="match status" value="1"/>
</dbReference>
<dbReference type="SUPFAM" id="SSF53335">
    <property type="entry name" value="S-adenosyl-L-methionine-dependent methyltransferases"/>
    <property type="match status" value="1"/>
</dbReference>
<proteinExistence type="predicted"/>
<evidence type="ECO:0000259" key="4">
    <source>
        <dbReference type="Pfam" id="PF08241"/>
    </source>
</evidence>
<dbReference type="GO" id="GO:0032259">
    <property type="term" value="P:methylation"/>
    <property type="evidence" value="ECO:0007669"/>
    <property type="project" value="UniProtKB-KW"/>
</dbReference>
<dbReference type="Pfam" id="PF08241">
    <property type="entry name" value="Methyltransf_11"/>
    <property type="match status" value="1"/>
</dbReference>
<sequence>MPVDKKKEKQDIQEEEYQFPYHWTLRKESRKGVVYYGYYNLALAAAGPLAGKRVLDAGCGDGYFTRLIKKQGAEQVVGTDYSARALSFARLLAPGIDFTEADLMQLPYEDVSFDVVFLVEVLEHIPSDGQKHIVRELARILKPGGLCIITVPSVRMPVIEKHEEHFTKESLARLLEVYFSVKNTEGQDRGDWVADLFWIFWRLWDNRFWRIKPLVGIVLPAIYMRFMNAVSAETGRRLVGTFQKK</sequence>
<reference evidence="6" key="1">
    <citation type="submission" date="2017-09" db="EMBL/GenBank/DDBJ databases">
        <title>Depth-based differentiation of microbial function through sediment-hosted aquifers and enrichment of novel symbionts in the deep terrestrial subsurface.</title>
        <authorList>
            <person name="Probst A.J."/>
            <person name="Ladd B."/>
            <person name="Jarett J.K."/>
            <person name="Geller-Mcgrath D.E."/>
            <person name="Sieber C.M.K."/>
            <person name="Emerson J.B."/>
            <person name="Anantharaman K."/>
            <person name="Thomas B.C."/>
            <person name="Malmstrom R."/>
            <person name="Stieglmeier M."/>
            <person name="Klingl A."/>
            <person name="Woyke T."/>
            <person name="Ryan C.M."/>
            <person name="Banfield J.F."/>
        </authorList>
    </citation>
    <scope>NUCLEOTIDE SEQUENCE [LARGE SCALE GENOMIC DNA]</scope>
</reference>
<keyword evidence="1" id="KW-0489">Methyltransferase</keyword>
<dbReference type="Proteomes" id="UP000229098">
    <property type="component" value="Unassembled WGS sequence"/>
</dbReference>
<protein>
    <recommendedName>
        <fullName evidence="4">Methyltransferase type 11 domain-containing protein</fullName>
    </recommendedName>
</protein>
<evidence type="ECO:0000313" key="5">
    <source>
        <dbReference type="EMBL" id="PJE64589.1"/>
    </source>
</evidence>
<dbReference type="PANTHER" id="PTHR43464:SF19">
    <property type="entry name" value="UBIQUINONE BIOSYNTHESIS O-METHYLTRANSFERASE, MITOCHONDRIAL"/>
    <property type="match status" value="1"/>
</dbReference>
<dbReference type="InterPro" id="IPR029063">
    <property type="entry name" value="SAM-dependent_MTases_sf"/>
</dbReference>
<keyword evidence="2" id="KW-0808">Transferase</keyword>
<dbReference type="Gene3D" id="3.40.50.150">
    <property type="entry name" value="Vaccinia Virus protein VP39"/>
    <property type="match status" value="1"/>
</dbReference>
<comment type="caution">
    <text evidence="5">The sequence shown here is derived from an EMBL/GenBank/DDBJ whole genome shotgun (WGS) entry which is preliminary data.</text>
</comment>
<organism evidence="5 6">
    <name type="scientific">Candidatus Ryanbacteria bacterium CG10_big_fil_rev_8_21_14_0_10_43_42</name>
    <dbReference type="NCBI Taxonomy" id="1974864"/>
    <lineage>
        <taxon>Bacteria</taxon>
        <taxon>Candidatus Ryaniibacteriota</taxon>
    </lineage>
</organism>
<evidence type="ECO:0000256" key="3">
    <source>
        <dbReference type="ARBA" id="ARBA00022691"/>
    </source>
</evidence>
<keyword evidence="3" id="KW-0949">S-adenosyl-L-methionine</keyword>
<accession>A0A2M8KXE0</accession>
<dbReference type="EMBL" id="PFEF01000005">
    <property type="protein sequence ID" value="PJE64589.1"/>
    <property type="molecule type" value="Genomic_DNA"/>
</dbReference>
<evidence type="ECO:0000256" key="2">
    <source>
        <dbReference type="ARBA" id="ARBA00022679"/>
    </source>
</evidence>
<feature type="domain" description="Methyltransferase type 11" evidence="4">
    <location>
        <begin position="55"/>
        <end position="149"/>
    </location>
</feature>
<dbReference type="GO" id="GO:0008757">
    <property type="term" value="F:S-adenosylmethionine-dependent methyltransferase activity"/>
    <property type="evidence" value="ECO:0007669"/>
    <property type="project" value="InterPro"/>
</dbReference>
<evidence type="ECO:0000313" key="6">
    <source>
        <dbReference type="Proteomes" id="UP000229098"/>
    </source>
</evidence>
<name>A0A2M8KXE0_9BACT</name>
<dbReference type="PANTHER" id="PTHR43464">
    <property type="entry name" value="METHYLTRANSFERASE"/>
    <property type="match status" value="1"/>
</dbReference>
<dbReference type="InterPro" id="IPR013216">
    <property type="entry name" value="Methyltransf_11"/>
</dbReference>